<evidence type="ECO:0000313" key="1">
    <source>
        <dbReference type="EMBL" id="ASU35304.1"/>
    </source>
</evidence>
<sequence>MGLKVKTKLPPAIKYFVRYITYYLPKNIKITAEFKVKRYKFNGDII</sequence>
<dbReference type="Proteomes" id="UP000215002">
    <property type="component" value="Chromosome"/>
</dbReference>
<dbReference type="EMBL" id="CP022743">
    <property type="protein sequence ID" value="ASU35304.1"/>
    <property type="molecule type" value="Genomic_DNA"/>
</dbReference>
<organism evidence="1 2">
    <name type="scientific">Mucilaginibacter xinganensis</name>
    <dbReference type="NCBI Taxonomy" id="1234841"/>
    <lineage>
        <taxon>Bacteria</taxon>
        <taxon>Pseudomonadati</taxon>
        <taxon>Bacteroidota</taxon>
        <taxon>Sphingobacteriia</taxon>
        <taxon>Sphingobacteriales</taxon>
        <taxon>Sphingobacteriaceae</taxon>
        <taxon>Mucilaginibacter</taxon>
    </lineage>
</organism>
<gene>
    <name evidence="1" type="ORF">MuYL_3419</name>
</gene>
<keyword evidence="2" id="KW-1185">Reference proteome</keyword>
<evidence type="ECO:0000313" key="2">
    <source>
        <dbReference type="Proteomes" id="UP000215002"/>
    </source>
</evidence>
<reference evidence="1 2" key="1">
    <citation type="submission" date="2017-08" db="EMBL/GenBank/DDBJ databases">
        <title>Complete genome sequence of Mucilaginibacter sp. strain BJC16-A31.</title>
        <authorList>
            <consortium name="Henan University of Science and Technology"/>
            <person name="You X."/>
        </authorList>
    </citation>
    <scope>NUCLEOTIDE SEQUENCE [LARGE SCALE GENOMIC DNA]</scope>
    <source>
        <strain evidence="1 2">BJC16-A31</strain>
    </source>
</reference>
<protein>
    <submittedName>
        <fullName evidence="1">Uncharacterized protein</fullName>
    </submittedName>
</protein>
<proteinExistence type="predicted"/>
<name>A0A223P017_9SPHI</name>
<accession>A0A223P017</accession>
<dbReference type="KEGG" id="muc:MuYL_3419"/>
<dbReference type="AlphaFoldDB" id="A0A223P017"/>